<dbReference type="Proteomes" id="UP000824469">
    <property type="component" value="Unassembled WGS sequence"/>
</dbReference>
<organism evidence="1 2">
    <name type="scientific">Taxus chinensis</name>
    <name type="common">Chinese yew</name>
    <name type="synonym">Taxus wallichiana var. chinensis</name>
    <dbReference type="NCBI Taxonomy" id="29808"/>
    <lineage>
        <taxon>Eukaryota</taxon>
        <taxon>Viridiplantae</taxon>
        <taxon>Streptophyta</taxon>
        <taxon>Embryophyta</taxon>
        <taxon>Tracheophyta</taxon>
        <taxon>Spermatophyta</taxon>
        <taxon>Pinopsida</taxon>
        <taxon>Pinidae</taxon>
        <taxon>Conifers II</taxon>
        <taxon>Cupressales</taxon>
        <taxon>Taxaceae</taxon>
        <taxon>Taxus</taxon>
    </lineage>
</organism>
<dbReference type="EMBL" id="JAHRHJ020000005">
    <property type="protein sequence ID" value="KAH9314915.1"/>
    <property type="molecule type" value="Genomic_DNA"/>
</dbReference>
<dbReference type="AlphaFoldDB" id="A0AA38LAW0"/>
<proteinExistence type="predicted"/>
<accession>A0AA38LAW0</accession>
<feature type="non-terminal residue" evidence="1">
    <location>
        <position position="58"/>
    </location>
</feature>
<protein>
    <submittedName>
        <fullName evidence="1">Uncharacterized protein</fullName>
    </submittedName>
</protein>
<sequence length="58" mass="6926">TMSSIGRNPFLAIPFIEGIECWKKRDEEWFVEIHGPDNYYNDMWLFFVIDDGHEEVGM</sequence>
<keyword evidence="2" id="KW-1185">Reference proteome</keyword>
<reference evidence="1 2" key="1">
    <citation type="journal article" date="2021" name="Nat. Plants">
        <title>The Taxus genome provides insights into paclitaxel biosynthesis.</title>
        <authorList>
            <person name="Xiong X."/>
            <person name="Gou J."/>
            <person name="Liao Q."/>
            <person name="Li Y."/>
            <person name="Zhou Q."/>
            <person name="Bi G."/>
            <person name="Li C."/>
            <person name="Du R."/>
            <person name="Wang X."/>
            <person name="Sun T."/>
            <person name="Guo L."/>
            <person name="Liang H."/>
            <person name="Lu P."/>
            <person name="Wu Y."/>
            <person name="Zhang Z."/>
            <person name="Ro D.K."/>
            <person name="Shang Y."/>
            <person name="Huang S."/>
            <person name="Yan J."/>
        </authorList>
    </citation>
    <scope>NUCLEOTIDE SEQUENCE [LARGE SCALE GENOMIC DNA]</scope>
    <source>
        <strain evidence="1">Ta-2019</strain>
    </source>
</reference>
<evidence type="ECO:0000313" key="1">
    <source>
        <dbReference type="EMBL" id="KAH9314915.1"/>
    </source>
</evidence>
<comment type="caution">
    <text evidence="1">The sequence shown here is derived from an EMBL/GenBank/DDBJ whole genome shotgun (WGS) entry which is preliminary data.</text>
</comment>
<gene>
    <name evidence="1" type="ORF">KI387_023542</name>
</gene>
<evidence type="ECO:0000313" key="2">
    <source>
        <dbReference type="Proteomes" id="UP000824469"/>
    </source>
</evidence>
<feature type="non-terminal residue" evidence="1">
    <location>
        <position position="1"/>
    </location>
</feature>
<name>A0AA38LAW0_TAXCH</name>